<dbReference type="Gene3D" id="3.40.50.1980">
    <property type="entry name" value="Nitrogenase molybdenum iron protein domain"/>
    <property type="match status" value="2"/>
</dbReference>
<dbReference type="EMBL" id="JAPIUZ010000005">
    <property type="protein sequence ID" value="MCX2564406.1"/>
    <property type="molecule type" value="Genomic_DNA"/>
</dbReference>
<protein>
    <submittedName>
        <fullName evidence="2">ABC transporter substrate-binding protein</fullName>
    </submittedName>
</protein>
<dbReference type="PANTHER" id="PTHR30535">
    <property type="entry name" value="VITAMIN B12-BINDING PROTEIN"/>
    <property type="match status" value="1"/>
</dbReference>
<feature type="domain" description="Fe/B12 periplasmic-binding" evidence="1">
    <location>
        <begin position="25"/>
        <end position="277"/>
    </location>
</feature>
<dbReference type="SUPFAM" id="SSF53807">
    <property type="entry name" value="Helical backbone' metal receptor"/>
    <property type="match status" value="1"/>
</dbReference>
<evidence type="ECO:0000313" key="3">
    <source>
        <dbReference type="Proteomes" id="UP001301152"/>
    </source>
</evidence>
<comment type="caution">
    <text evidence="2">The sequence shown here is derived from an EMBL/GenBank/DDBJ whole genome shotgun (WGS) entry which is preliminary data.</text>
</comment>
<dbReference type="Proteomes" id="UP001301152">
    <property type="component" value="Unassembled WGS sequence"/>
</dbReference>
<reference evidence="2 3" key="1">
    <citation type="submission" date="2022-11" db="EMBL/GenBank/DDBJ databases">
        <title>Genome sequencing of Acetobacter type strain.</title>
        <authorList>
            <person name="Heo J."/>
            <person name="Lee D."/>
            <person name="Han B.-H."/>
            <person name="Hong S.-B."/>
            <person name="Kwon S.-W."/>
        </authorList>
    </citation>
    <scope>NUCLEOTIDE SEQUENCE [LARGE SCALE GENOMIC DNA]</scope>
    <source>
        <strain evidence="2 3">KACC 21253</strain>
    </source>
</reference>
<dbReference type="PROSITE" id="PS50983">
    <property type="entry name" value="FE_B12_PBP"/>
    <property type="match status" value="1"/>
</dbReference>
<dbReference type="RefSeq" id="WP_173559807.1">
    <property type="nucleotide sequence ID" value="NZ_JAPIUZ010000005.1"/>
</dbReference>
<proteinExistence type="predicted"/>
<gene>
    <name evidence="2" type="ORF">OQ497_10610</name>
</gene>
<organism evidence="2 3">
    <name type="scientific">Acetobacter thailandicus</name>
    <dbReference type="NCBI Taxonomy" id="1502842"/>
    <lineage>
        <taxon>Bacteria</taxon>
        <taxon>Pseudomonadati</taxon>
        <taxon>Pseudomonadota</taxon>
        <taxon>Alphaproteobacteria</taxon>
        <taxon>Acetobacterales</taxon>
        <taxon>Acetobacteraceae</taxon>
        <taxon>Acetobacter</taxon>
    </lineage>
</organism>
<keyword evidence="3" id="KW-1185">Reference proteome</keyword>
<dbReference type="InterPro" id="IPR002491">
    <property type="entry name" value="ABC_transptr_periplasmic_BD"/>
</dbReference>
<dbReference type="InterPro" id="IPR050902">
    <property type="entry name" value="ABC_Transporter_SBP"/>
</dbReference>
<evidence type="ECO:0000313" key="2">
    <source>
        <dbReference type="EMBL" id="MCX2564406.1"/>
    </source>
</evidence>
<evidence type="ECO:0000259" key="1">
    <source>
        <dbReference type="PROSITE" id="PS50983"/>
    </source>
</evidence>
<accession>A0ABT3QGJ6</accession>
<name>A0ABT3QGJ6_9PROT</name>
<dbReference type="Pfam" id="PF01497">
    <property type="entry name" value="Peripla_BP_2"/>
    <property type="match status" value="1"/>
</dbReference>
<sequence>MRWLIPLIGIVYCGVLAGHGQAAPRIASLNLCTDQLALMLADKEEIVALSPLVRDCSASVLCHEGLPHVIFAADAENILSVHPDIVLAGQYTARTAVMAAREVGAHIVILPPARRLSDIPGQIRRVAQAVGHPERGEAFIAAFEKRLRGMSDLTTGVNPIAAVYEANGLVAGGASLQNDVLKYSGFQNLAVRAALPAGGRIPLETLLAWRPDLLILDRSGQGHSLAQAMLDNPVLTEFFPGVHHVNVPASLWLCGLPQTLEAVAVLRRARAALAENKTEAP</sequence>
<dbReference type="PANTHER" id="PTHR30535:SF34">
    <property type="entry name" value="MOLYBDATE-BINDING PROTEIN MOLA"/>
    <property type="match status" value="1"/>
</dbReference>